<dbReference type="Proteomes" id="UP001221411">
    <property type="component" value="Unassembled WGS sequence"/>
</dbReference>
<evidence type="ECO:0000313" key="2">
    <source>
        <dbReference type="Proteomes" id="UP001221411"/>
    </source>
</evidence>
<evidence type="ECO:0000313" key="1">
    <source>
        <dbReference type="EMBL" id="MDC0741184.1"/>
    </source>
</evidence>
<organism evidence="1 2">
    <name type="scientific">Polyangium mundeleinium</name>
    <dbReference type="NCBI Taxonomy" id="2995306"/>
    <lineage>
        <taxon>Bacteria</taxon>
        <taxon>Pseudomonadati</taxon>
        <taxon>Myxococcota</taxon>
        <taxon>Polyangia</taxon>
        <taxon>Polyangiales</taxon>
        <taxon>Polyangiaceae</taxon>
        <taxon>Polyangium</taxon>
    </lineage>
</organism>
<accession>A0ABT5EH79</accession>
<reference evidence="1 2" key="1">
    <citation type="submission" date="2022-11" db="EMBL/GenBank/DDBJ databases">
        <title>Minimal conservation of predation-associated metabolite biosynthetic gene clusters underscores biosynthetic potential of Myxococcota including descriptions for ten novel species: Archangium lansinium sp. nov., Myxococcus landrumus sp. nov., Nannocystis bai.</title>
        <authorList>
            <person name="Ahearne A."/>
            <person name="Stevens C."/>
            <person name="Dowd S."/>
        </authorList>
    </citation>
    <scope>NUCLEOTIDE SEQUENCE [LARGE SCALE GENOMIC DNA]</scope>
    <source>
        <strain evidence="1 2">RJM3</strain>
    </source>
</reference>
<name>A0ABT5EH79_9BACT</name>
<keyword evidence="2" id="KW-1185">Reference proteome</keyword>
<proteinExistence type="predicted"/>
<sequence>MSQFHGGFFVRSVDASGPDRFLPAPHAQPPGAIEVPQLVPVSAKALATPPTSDRKVKRTLAVPSRVLDEVRVFSQATDRSLSWSLETAYIAARERLHAATARS</sequence>
<protein>
    <recommendedName>
        <fullName evidence="3">Stability/partitioning determinant</fullName>
    </recommendedName>
</protein>
<gene>
    <name evidence="1" type="ORF">POL67_07485</name>
</gene>
<evidence type="ECO:0008006" key="3">
    <source>
        <dbReference type="Google" id="ProtNLM"/>
    </source>
</evidence>
<comment type="caution">
    <text evidence="1">The sequence shown here is derived from an EMBL/GenBank/DDBJ whole genome shotgun (WGS) entry which is preliminary data.</text>
</comment>
<dbReference type="EMBL" id="JAQNDO010000001">
    <property type="protein sequence ID" value="MDC0741184.1"/>
    <property type="molecule type" value="Genomic_DNA"/>
</dbReference>
<dbReference type="RefSeq" id="WP_271916402.1">
    <property type="nucleotide sequence ID" value="NZ_JAQNDO010000001.1"/>
</dbReference>